<reference evidence="1 2" key="1">
    <citation type="journal article" date="2020" name="Mol. Plant">
        <title>The Chromosome-Based Rubber Tree Genome Provides New Insights into Spurge Genome Evolution and Rubber Biosynthesis.</title>
        <authorList>
            <person name="Liu J."/>
            <person name="Shi C."/>
            <person name="Shi C.C."/>
            <person name="Li W."/>
            <person name="Zhang Q.J."/>
            <person name="Zhang Y."/>
            <person name="Li K."/>
            <person name="Lu H.F."/>
            <person name="Shi C."/>
            <person name="Zhu S.T."/>
            <person name="Xiao Z.Y."/>
            <person name="Nan H."/>
            <person name="Yue Y."/>
            <person name="Zhu X.G."/>
            <person name="Wu Y."/>
            <person name="Hong X.N."/>
            <person name="Fan G.Y."/>
            <person name="Tong Y."/>
            <person name="Zhang D."/>
            <person name="Mao C.L."/>
            <person name="Liu Y.L."/>
            <person name="Hao S.J."/>
            <person name="Liu W.Q."/>
            <person name="Lv M.Q."/>
            <person name="Zhang H.B."/>
            <person name="Liu Y."/>
            <person name="Hu-Tang G.R."/>
            <person name="Wang J.P."/>
            <person name="Wang J.H."/>
            <person name="Sun Y.H."/>
            <person name="Ni S.B."/>
            <person name="Chen W.B."/>
            <person name="Zhang X.C."/>
            <person name="Jiao Y.N."/>
            <person name="Eichler E.E."/>
            <person name="Li G.H."/>
            <person name="Liu X."/>
            <person name="Gao L.Z."/>
        </authorList>
    </citation>
    <scope>NUCLEOTIDE SEQUENCE [LARGE SCALE GENOMIC DNA]</scope>
    <source>
        <strain evidence="2">cv. GT1</strain>
        <tissue evidence="1">Leaf</tissue>
    </source>
</reference>
<evidence type="ECO:0000313" key="2">
    <source>
        <dbReference type="Proteomes" id="UP000467840"/>
    </source>
</evidence>
<name>A0A6A6K6T2_HEVBR</name>
<dbReference type="AlphaFoldDB" id="A0A6A6K6T2"/>
<proteinExistence type="predicted"/>
<comment type="caution">
    <text evidence="1">The sequence shown here is derived from an EMBL/GenBank/DDBJ whole genome shotgun (WGS) entry which is preliminary data.</text>
</comment>
<dbReference type="Proteomes" id="UP000467840">
    <property type="component" value="Unassembled WGS sequence"/>
</dbReference>
<sequence length="77" mass="8368">MDRNKLKLGAEIGSGAGNVQGFTAKGKDSSTPVVNLIPKSGFLAYEVMVRKCQRYFQVPEEQKVEVATLFFGGKADN</sequence>
<gene>
    <name evidence="1" type="ORF">GH714_043459</name>
</gene>
<protein>
    <submittedName>
        <fullName evidence="1">Uncharacterized protein</fullName>
    </submittedName>
</protein>
<organism evidence="1 2">
    <name type="scientific">Hevea brasiliensis</name>
    <name type="common">Para rubber tree</name>
    <name type="synonym">Siphonia brasiliensis</name>
    <dbReference type="NCBI Taxonomy" id="3981"/>
    <lineage>
        <taxon>Eukaryota</taxon>
        <taxon>Viridiplantae</taxon>
        <taxon>Streptophyta</taxon>
        <taxon>Embryophyta</taxon>
        <taxon>Tracheophyta</taxon>
        <taxon>Spermatophyta</taxon>
        <taxon>Magnoliopsida</taxon>
        <taxon>eudicotyledons</taxon>
        <taxon>Gunneridae</taxon>
        <taxon>Pentapetalae</taxon>
        <taxon>rosids</taxon>
        <taxon>fabids</taxon>
        <taxon>Malpighiales</taxon>
        <taxon>Euphorbiaceae</taxon>
        <taxon>Crotonoideae</taxon>
        <taxon>Micrandreae</taxon>
        <taxon>Hevea</taxon>
    </lineage>
</organism>
<keyword evidence="2" id="KW-1185">Reference proteome</keyword>
<accession>A0A6A6K6T2</accession>
<evidence type="ECO:0000313" key="1">
    <source>
        <dbReference type="EMBL" id="KAF2283129.1"/>
    </source>
</evidence>
<dbReference type="EMBL" id="JAAGAX010000020">
    <property type="protein sequence ID" value="KAF2283129.1"/>
    <property type="molecule type" value="Genomic_DNA"/>
</dbReference>